<dbReference type="EMBL" id="CP119629">
    <property type="protein sequence ID" value="WES06165.1"/>
    <property type="molecule type" value="Genomic_DNA"/>
</dbReference>
<name>A0AAX3Q7L4_9BACI</name>
<evidence type="ECO:0000313" key="1">
    <source>
        <dbReference type="EMBL" id="WES06165.1"/>
    </source>
</evidence>
<dbReference type="AlphaFoldDB" id="A0AAX3Q7L4"/>
<accession>A0AAX3Q7L4</accession>
<sequence>MELKKTKLKNLNKKEIEKTNGGAINVNKWIREQFESYTKGPGPSMEMQYKHGMPGGKW</sequence>
<organism evidence="1 2">
    <name type="scientific">Bacillus paranthracis</name>
    <dbReference type="NCBI Taxonomy" id="2026186"/>
    <lineage>
        <taxon>Bacteria</taxon>
        <taxon>Bacillati</taxon>
        <taxon>Bacillota</taxon>
        <taxon>Bacilli</taxon>
        <taxon>Bacillales</taxon>
        <taxon>Bacillaceae</taxon>
        <taxon>Bacillus</taxon>
        <taxon>Bacillus cereus group</taxon>
    </lineage>
</organism>
<evidence type="ECO:0008006" key="3">
    <source>
        <dbReference type="Google" id="ProtNLM"/>
    </source>
</evidence>
<protein>
    <recommendedName>
        <fullName evidence="3">Bacteriocin-type signal sequence</fullName>
    </recommendedName>
</protein>
<evidence type="ECO:0000313" key="2">
    <source>
        <dbReference type="Proteomes" id="UP001221092"/>
    </source>
</evidence>
<dbReference type="Proteomes" id="UP001221092">
    <property type="component" value="Chromosome"/>
</dbReference>
<dbReference type="RefSeq" id="WP_000421056.1">
    <property type="nucleotide sequence ID" value="NZ_CP065149.1"/>
</dbReference>
<gene>
    <name evidence="1" type="ORF">P3K65_22950</name>
</gene>
<reference evidence="1" key="1">
    <citation type="submission" date="2023-03" db="EMBL/GenBank/DDBJ databases">
        <authorList>
            <person name="Liu Z."/>
        </authorList>
    </citation>
    <scope>NUCLEOTIDE SEQUENCE</scope>
    <source>
        <strain evidence="1">Bc006</strain>
    </source>
</reference>
<proteinExistence type="predicted"/>